<reference evidence="11" key="1">
    <citation type="submission" date="2019-08" db="EMBL/GenBank/DDBJ databases">
        <authorList>
            <person name="Kucharzyk K."/>
            <person name="Murdoch R.W."/>
            <person name="Higgins S."/>
            <person name="Loffler F."/>
        </authorList>
    </citation>
    <scope>NUCLEOTIDE SEQUENCE</scope>
</reference>
<dbReference type="AlphaFoldDB" id="A0A644XFH6"/>
<dbReference type="PANTHER" id="PTHR32243">
    <property type="entry name" value="MALTOSE TRANSPORT SYSTEM PERMEASE-RELATED"/>
    <property type="match status" value="1"/>
</dbReference>
<evidence type="ECO:0000256" key="9">
    <source>
        <dbReference type="SAM" id="Phobius"/>
    </source>
</evidence>
<protein>
    <submittedName>
        <fullName evidence="11">Maltose transport system permease protein MalG</fullName>
    </submittedName>
</protein>
<accession>A0A644XFH6</accession>
<evidence type="ECO:0000256" key="3">
    <source>
        <dbReference type="ARBA" id="ARBA00022448"/>
    </source>
</evidence>
<feature type="transmembrane region" description="Helical" evidence="9">
    <location>
        <begin position="238"/>
        <end position="259"/>
    </location>
</feature>
<evidence type="ECO:0000256" key="2">
    <source>
        <dbReference type="ARBA" id="ARBA00009047"/>
    </source>
</evidence>
<dbReference type="InterPro" id="IPR050901">
    <property type="entry name" value="BP-dep_ABC_trans_perm"/>
</dbReference>
<feature type="transmembrane region" description="Helical" evidence="9">
    <location>
        <begin position="12"/>
        <end position="33"/>
    </location>
</feature>
<evidence type="ECO:0000256" key="5">
    <source>
        <dbReference type="ARBA" id="ARBA00022597"/>
    </source>
</evidence>
<keyword evidence="7 9" id="KW-1133">Transmembrane helix</keyword>
<evidence type="ECO:0000256" key="4">
    <source>
        <dbReference type="ARBA" id="ARBA00022475"/>
    </source>
</evidence>
<keyword evidence="8 9" id="KW-0472">Membrane</keyword>
<proteinExistence type="inferred from homology"/>
<dbReference type="GO" id="GO:0005886">
    <property type="term" value="C:plasma membrane"/>
    <property type="evidence" value="ECO:0007669"/>
    <property type="project" value="UniProtKB-SubCell"/>
</dbReference>
<comment type="subcellular location">
    <subcellularLocation>
        <location evidence="1">Cell membrane</location>
        <topology evidence="1">Multi-pass membrane protein</topology>
    </subcellularLocation>
</comment>
<evidence type="ECO:0000256" key="8">
    <source>
        <dbReference type="ARBA" id="ARBA00023136"/>
    </source>
</evidence>
<dbReference type="PANTHER" id="PTHR32243:SF50">
    <property type="entry name" value="MALTOSE_MALTODEXTRIN TRANSPORT SYSTEM PERMEASE PROTEIN MALG"/>
    <property type="match status" value="1"/>
</dbReference>
<keyword evidence="5" id="KW-0762">Sugar transport</keyword>
<dbReference type="PROSITE" id="PS50928">
    <property type="entry name" value="ABC_TM1"/>
    <property type="match status" value="1"/>
</dbReference>
<feature type="transmembrane region" description="Helical" evidence="9">
    <location>
        <begin position="134"/>
        <end position="157"/>
    </location>
</feature>
<gene>
    <name evidence="11" type="primary">malG_2</name>
    <name evidence="11" type="ORF">SDC9_61326</name>
</gene>
<evidence type="ECO:0000259" key="10">
    <source>
        <dbReference type="PROSITE" id="PS50928"/>
    </source>
</evidence>
<evidence type="ECO:0000256" key="7">
    <source>
        <dbReference type="ARBA" id="ARBA00022989"/>
    </source>
</evidence>
<dbReference type="GO" id="GO:0015423">
    <property type="term" value="F:ABC-type maltose transporter activity"/>
    <property type="evidence" value="ECO:0007669"/>
    <property type="project" value="TreeGrafter"/>
</dbReference>
<dbReference type="Pfam" id="PF00528">
    <property type="entry name" value="BPD_transp_1"/>
    <property type="match status" value="1"/>
</dbReference>
<feature type="domain" description="ABC transmembrane type-1" evidence="10">
    <location>
        <begin position="66"/>
        <end position="259"/>
    </location>
</feature>
<dbReference type="GO" id="GO:0042956">
    <property type="term" value="P:maltodextrin transmembrane transport"/>
    <property type="evidence" value="ECO:0007669"/>
    <property type="project" value="TreeGrafter"/>
</dbReference>
<dbReference type="Gene3D" id="1.10.3720.10">
    <property type="entry name" value="MetI-like"/>
    <property type="match status" value="1"/>
</dbReference>
<evidence type="ECO:0000313" key="11">
    <source>
        <dbReference type="EMBL" id="MPM14962.1"/>
    </source>
</evidence>
<feature type="transmembrane region" description="Helical" evidence="9">
    <location>
        <begin position="103"/>
        <end position="128"/>
    </location>
</feature>
<dbReference type="CDD" id="cd06261">
    <property type="entry name" value="TM_PBP2"/>
    <property type="match status" value="1"/>
</dbReference>
<dbReference type="SUPFAM" id="SSF161098">
    <property type="entry name" value="MetI-like"/>
    <property type="match status" value="1"/>
</dbReference>
<dbReference type="InterPro" id="IPR035906">
    <property type="entry name" value="MetI-like_sf"/>
</dbReference>
<comment type="similarity">
    <text evidence="2">Belongs to the binding-protein-dependent transport system permease family. MalFG subfamily.</text>
</comment>
<keyword evidence="4" id="KW-1003">Cell membrane</keyword>
<sequence>MKRKLSRFLVQAFLLVLAICVLVPFVYIVLISFGKHVSGTSTVIPKELTLENYAKLFTQTGFLRWMGNSLFVALGTTLIAVALVSVSVYVFSRMRFRGRMQLFNAVLLIQIFPLTLSMVSLFHIFVQFDLVNKLFGLILVDSAISSAGLVLLAKGYFDTIPYELDEAAMIDGANKWQIITRITLPLAKPMLAVIAIQSFVISYNEYVIASTIMSEGLDRFPLAVALQSMITGQYGQNWSLYCAAAVLGSIPMLVLFYSLQNYFIGGLTEGGTKG</sequence>
<name>A0A644XFH6_9ZZZZ</name>
<dbReference type="InterPro" id="IPR000515">
    <property type="entry name" value="MetI-like"/>
</dbReference>
<feature type="transmembrane region" description="Helical" evidence="9">
    <location>
        <begin position="70"/>
        <end position="91"/>
    </location>
</feature>
<evidence type="ECO:0000256" key="6">
    <source>
        <dbReference type="ARBA" id="ARBA00022692"/>
    </source>
</evidence>
<keyword evidence="6 9" id="KW-0812">Transmembrane</keyword>
<evidence type="ECO:0000256" key="1">
    <source>
        <dbReference type="ARBA" id="ARBA00004651"/>
    </source>
</evidence>
<dbReference type="EMBL" id="VSSQ01002364">
    <property type="protein sequence ID" value="MPM14962.1"/>
    <property type="molecule type" value="Genomic_DNA"/>
</dbReference>
<organism evidence="11">
    <name type="scientific">bioreactor metagenome</name>
    <dbReference type="NCBI Taxonomy" id="1076179"/>
    <lineage>
        <taxon>unclassified sequences</taxon>
        <taxon>metagenomes</taxon>
        <taxon>ecological metagenomes</taxon>
    </lineage>
</organism>
<keyword evidence="3" id="KW-0813">Transport</keyword>
<feature type="transmembrane region" description="Helical" evidence="9">
    <location>
        <begin position="178"/>
        <end position="200"/>
    </location>
</feature>
<comment type="caution">
    <text evidence="11">The sequence shown here is derived from an EMBL/GenBank/DDBJ whole genome shotgun (WGS) entry which is preliminary data.</text>
</comment>